<evidence type="ECO:0000313" key="9">
    <source>
        <dbReference type="Proteomes" id="UP001219901"/>
    </source>
</evidence>
<evidence type="ECO:0000256" key="3">
    <source>
        <dbReference type="ARBA" id="ARBA00023163"/>
    </source>
</evidence>
<dbReference type="Proteomes" id="UP001321249">
    <property type="component" value="Unassembled WGS sequence"/>
</dbReference>
<name>A0AAJ6CTI8_9CHLR</name>
<dbReference type="PROSITE" id="PS50112">
    <property type="entry name" value="PAS"/>
    <property type="match status" value="1"/>
</dbReference>
<dbReference type="NCBIfam" id="TIGR00229">
    <property type="entry name" value="sensory_box"/>
    <property type="match status" value="1"/>
</dbReference>
<organism evidence="8 9">
    <name type="scientific">Candidatus Lucifugimonas marina</name>
    <dbReference type="NCBI Taxonomy" id="3038979"/>
    <lineage>
        <taxon>Bacteria</taxon>
        <taxon>Bacillati</taxon>
        <taxon>Chloroflexota</taxon>
        <taxon>Dehalococcoidia</taxon>
        <taxon>SAR202 cluster</taxon>
        <taxon>Candidatus Lucifugimonadales</taxon>
        <taxon>Candidatus Lucifugimonadaceae</taxon>
        <taxon>Candidatus Lucifugimonas</taxon>
    </lineage>
</organism>
<dbReference type="PANTHER" id="PTHR44688">
    <property type="entry name" value="DNA-BINDING TRANSCRIPTIONAL ACTIVATOR DEVR_DOSR"/>
    <property type="match status" value="1"/>
</dbReference>
<dbReference type="EMBL" id="CP046147">
    <property type="protein sequence ID" value="WFG38224.1"/>
    <property type="molecule type" value="Genomic_DNA"/>
</dbReference>
<evidence type="ECO:0000313" key="8">
    <source>
        <dbReference type="EMBL" id="WFG38224.1"/>
    </source>
</evidence>
<keyword evidence="9" id="KW-1185">Reference proteome</keyword>
<dbReference type="InterPro" id="IPR000792">
    <property type="entry name" value="Tscrpt_reg_LuxR_C"/>
</dbReference>
<dbReference type="Pfam" id="PF00196">
    <property type="entry name" value="GerE"/>
    <property type="match status" value="1"/>
</dbReference>
<dbReference type="GO" id="GO:0006355">
    <property type="term" value="P:regulation of DNA-templated transcription"/>
    <property type="evidence" value="ECO:0007669"/>
    <property type="project" value="InterPro"/>
</dbReference>
<dbReference type="CDD" id="cd00130">
    <property type="entry name" value="PAS"/>
    <property type="match status" value="1"/>
</dbReference>
<dbReference type="InterPro" id="IPR036388">
    <property type="entry name" value="WH-like_DNA-bd_sf"/>
</dbReference>
<dbReference type="SUPFAM" id="SSF46894">
    <property type="entry name" value="C-terminal effector domain of the bipartite response regulators"/>
    <property type="match status" value="1"/>
</dbReference>
<dbReference type="SUPFAM" id="SSF55785">
    <property type="entry name" value="PYP-like sensor domain (PAS domain)"/>
    <property type="match status" value="1"/>
</dbReference>
<evidence type="ECO:0000256" key="1">
    <source>
        <dbReference type="ARBA" id="ARBA00023015"/>
    </source>
</evidence>
<dbReference type="Gene3D" id="1.10.10.10">
    <property type="entry name" value="Winged helix-like DNA-binding domain superfamily/Winged helix DNA-binding domain"/>
    <property type="match status" value="1"/>
</dbReference>
<dbReference type="PANTHER" id="PTHR44688:SF16">
    <property type="entry name" value="DNA-BINDING TRANSCRIPTIONAL ACTIVATOR DEVR_DOSR"/>
    <property type="match status" value="1"/>
</dbReference>
<reference evidence="8" key="2">
    <citation type="journal article" date="2023" name="Nat. Commun.">
        <title>Cultivation of marine bacteria of the SAR202 clade.</title>
        <authorList>
            <person name="Lim Y."/>
            <person name="Seo J.H."/>
            <person name="Giovannoni S.J."/>
            <person name="Kang I."/>
            <person name="Cho J.C."/>
        </authorList>
    </citation>
    <scope>NUCLEOTIDE SEQUENCE</scope>
    <source>
        <strain evidence="8">JH1073</strain>
    </source>
</reference>
<dbReference type="EMBL" id="WMBE01000002">
    <property type="protein sequence ID" value="MDG0866801.1"/>
    <property type="molecule type" value="Genomic_DNA"/>
</dbReference>
<reference evidence="9 10" key="1">
    <citation type="submission" date="2019-11" db="EMBL/GenBank/DDBJ databases">
        <authorList>
            <person name="Cho J.-C."/>
        </authorList>
    </citation>
    <scope>NUCLEOTIDE SEQUENCE [LARGE SCALE GENOMIC DNA]</scope>
    <source>
        <strain evidence="8 9">JH1073</strain>
        <strain evidence="7 10">JH702</strain>
    </source>
</reference>
<dbReference type="AlphaFoldDB" id="A0AAJ6CTI8"/>
<feature type="region of interest" description="Disordered" evidence="4">
    <location>
        <begin position="133"/>
        <end position="157"/>
    </location>
</feature>
<dbReference type="Pfam" id="PF13426">
    <property type="entry name" value="PAS_9"/>
    <property type="match status" value="1"/>
</dbReference>
<keyword evidence="2" id="KW-0238">DNA-binding</keyword>
<dbReference type="Proteomes" id="UP001219901">
    <property type="component" value="Chromosome"/>
</dbReference>
<accession>A0AAJ6CTI8</accession>
<evidence type="ECO:0000256" key="2">
    <source>
        <dbReference type="ARBA" id="ARBA00023125"/>
    </source>
</evidence>
<dbReference type="SMART" id="SM00421">
    <property type="entry name" value="HTH_LUXR"/>
    <property type="match status" value="1"/>
</dbReference>
<evidence type="ECO:0000259" key="5">
    <source>
        <dbReference type="PROSITE" id="PS50043"/>
    </source>
</evidence>
<protein>
    <submittedName>
        <fullName evidence="8">PAS domain S-box protein</fullName>
    </submittedName>
</protein>
<dbReference type="Gene3D" id="3.30.450.20">
    <property type="entry name" value="PAS domain"/>
    <property type="match status" value="1"/>
</dbReference>
<keyword evidence="1" id="KW-0805">Transcription regulation</keyword>
<feature type="domain" description="PAS" evidence="6">
    <location>
        <begin position="15"/>
        <end position="49"/>
    </location>
</feature>
<proteinExistence type="predicted"/>
<evidence type="ECO:0000313" key="10">
    <source>
        <dbReference type="Proteomes" id="UP001321249"/>
    </source>
</evidence>
<dbReference type="InterPro" id="IPR000014">
    <property type="entry name" value="PAS"/>
</dbReference>
<dbReference type="CDD" id="cd06170">
    <property type="entry name" value="LuxR_C_like"/>
    <property type="match status" value="1"/>
</dbReference>
<sequence>MAHNAQEHARSGFRTSDGMFTVDSDQRIKTWNATAEKLFGYSSDQVIGKKCYEVLCANSNPGRVKCSRGCVVMSNASKGRTTKDFDLECKTANGDVKNINMSIVLPMQGSGSREILHMFRNVTDRRRVESASVSLSNSSIDQPNNTTHSPTGFRLPPLTTREDQVLKLLSAGKNTNDIADILDIRPLTARNHISRLLTKLGCRSRLEAVALGTRAGLI</sequence>
<dbReference type="InterPro" id="IPR016032">
    <property type="entry name" value="Sig_transdc_resp-reg_C-effctor"/>
</dbReference>
<dbReference type="InterPro" id="IPR035965">
    <property type="entry name" value="PAS-like_dom_sf"/>
</dbReference>
<reference evidence="9" key="3">
    <citation type="submission" date="2023-06" db="EMBL/GenBank/DDBJ databases">
        <title>Pangenomics reveal diversification of enzyme families and niche specialization in globally abundant SAR202 bacteria.</title>
        <authorList>
            <person name="Saw J.H.W."/>
        </authorList>
    </citation>
    <scope>NUCLEOTIDE SEQUENCE [LARGE SCALE GENOMIC DNA]</scope>
    <source>
        <strain evidence="9">JH1073</strain>
    </source>
</reference>
<keyword evidence="3" id="KW-0804">Transcription</keyword>
<evidence type="ECO:0000313" key="7">
    <source>
        <dbReference type="EMBL" id="MDG0866801.1"/>
    </source>
</evidence>
<dbReference type="GO" id="GO:0003677">
    <property type="term" value="F:DNA binding"/>
    <property type="evidence" value="ECO:0007669"/>
    <property type="project" value="UniProtKB-KW"/>
</dbReference>
<feature type="domain" description="HTH luxR-type" evidence="5">
    <location>
        <begin position="151"/>
        <end position="216"/>
    </location>
</feature>
<feature type="compositionally biased region" description="Polar residues" evidence="4">
    <location>
        <begin position="140"/>
        <end position="150"/>
    </location>
</feature>
<gene>
    <name evidence="7" type="ORF">GKO46_06895</name>
    <name evidence="8" type="ORF">GKO48_00900</name>
</gene>
<evidence type="ECO:0000259" key="6">
    <source>
        <dbReference type="PROSITE" id="PS50112"/>
    </source>
</evidence>
<dbReference type="RefSeq" id="WP_342824536.1">
    <property type="nucleotide sequence ID" value="NZ_CP046146.1"/>
</dbReference>
<dbReference type="PROSITE" id="PS50043">
    <property type="entry name" value="HTH_LUXR_2"/>
    <property type="match status" value="1"/>
</dbReference>
<evidence type="ECO:0000256" key="4">
    <source>
        <dbReference type="SAM" id="MobiDB-lite"/>
    </source>
</evidence>
<dbReference type="PRINTS" id="PR00038">
    <property type="entry name" value="HTHLUXR"/>
</dbReference>